<dbReference type="PRINTS" id="PR00111">
    <property type="entry name" value="ABHYDROLASE"/>
</dbReference>
<dbReference type="AlphaFoldDB" id="W0FI44"/>
<dbReference type="SUPFAM" id="SSF53474">
    <property type="entry name" value="alpha/beta-Hydrolases"/>
    <property type="match status" value="1"/>
</dbReference>
<reference evidence="3" key="1">
    <citation type="journal article" date="2013" name="PLoS ONE">
        <title>Metagenomic insights into the carbohydrate-active enzymes carried by the microorganisms adhering to solid digesta in the rumen of cows.</title>
        <authorList>
            <person name="Wang L."/>
            <person name="Hatem A."/>
            <person name="Catalyurek U.V."/>
            <person name="Morrison M."/>
            <person name="Yu Z."/>
        </authorList>
    </citation>
    <scope>NUCLEOTIDE SEQUENCE</scope>
</reference>
<dbReference type="InterPro" id="IPR050266">
    <property type="entry name" value="AB_hydrolase_sf"/>
</dbReference>
<name>W0FI44_9BACT</name>
<dbReference type="GO" id="GO:0016787">
    <property type="term" value="F:hydrolase activity"/>
    <property type="evidence" value="ECO:0007669"/>
    <property type="project" value="UniProtKB-KW"/>
</dbReference>
<dbReference type="InterPro" id="IPR000073">
    <property type="entry name" value="AB_hydrolase_1"/>
</dbReference>
<evidence type="ECO:0000313" key="3">
    <source>
        <dbReference type="EMBL" id="AHF24408.1"/>
    </source>
</evidence>
<dbReference type="EMBL" id="KC246793">
    <property type="protein sequence ID" value="AHF24408.1"/>
    <property type="molecule type" value="Genomic_DNA"/>
</dbReference>
<dbReference type="GO" id="GO:0016020">
    <property type="term" value="C:membrane"/>
    <property type="evidence" value="ECO:0007669"/>
    <property type="project" value="TreeGrafter"/>
</dbReference>
<evidence type="ECO:0000259" key="2">
    <source>
        <dbReference type="Pfam" id="PF00561"/>
    </source>
</evidence>
<dbReference type="Pfam" id="PF00561">
    <property type="entry name" value="Abhydrolase_1"/>
    <property type="match status" value="1"/>
</dbReference>
<dbReference type="Gene3D" id="3.40.50.1820">
    <property type="entry name" value="alpha/beta hydrolase"/>
    <property type="match status" value="1"/>
</dbReference>
<evidence type="ECO:0000256" key="1">
    <source>
        <dbReference type="ARBA" id="ARBA00022801"/>
    </source>
</evidence>
<proteinExistence type="predicted"/>
<accession>W0FI44</accession>
<dbReference type="PANTHER" id="PTHR43798">
    <property type="entry name" value="MONOACYLGLYCEROL LIPASE"/>
    <property type="match status" value="1"/>
</dbReference>
<dbReference type="InterPro" id="IPR029058">
    <property type="entry name" value="AB_hydrolase_fold"/>
</dbReference>
<protein>
    <submittedName>
        <fullName evidence="3">Alpha/beta superfamily hydrolase/acyltransferase</fullName>
    </submittedName>
</protein>
<sequence length="260" mass="29682">MTENLHGTRVSYEIQGEGTSRVILLHGWGCDQNMMQPVADALKDDHQVLLVDFPGHGKSGRPPEPWGVPEYAECLEELLDRTGFTPCSVIAHSFGCRVAAWIAANDPERFDRMVFTGAAGIRPKPTEESAKRSAEFKRLKGYCNHVKKIPFLKGTAEHWEEKLRQKYGSRDYNSLDEEMRRTFVKVINQDLSDLYPRIRQSTLLIWGDADTETPLWMGREMEKQIPDAGLVILEGGTHFAYLEQIQRFNTICKHFLKEDA</sequence>
<keyword evidence="1 3" id="KW-0378">Hydrolase</keyword>
<dbReference type="GO" id="GO:0016746">
    <property type="term" value="F:acyltransferase activity"/>
    <property type="evidence" value="ECO:0007669"/>
    <property type="project" value="UniProtKB-KW"/>
</dbReference>
<feature type="domain" description="AB hydrolase-1" evidence="2">
    <location>
        <begin position="22"/>
        <end position="243"/>
    </location>
</feature>
<organism evidence="3">
    <name type="scientific">uncultured bacterium Contig1761</name>
    <dbReference type="NCBI Taxonomy" id="1393505"/>
    <lineage>
        <taxon>Bacteria</taxon>
        <taxon>environmental samples</taxon>
    </lineage>
</organism>
<keyword evidence="3" id="KW-0012">Acyltransferase</keyword>
<dbReference type="PANTHER" id="PTHR43798:SF31">
    <property type="entry name" value="AB HYDROLASE SUPERFAMILY PROTEIN YCLE"/>
    <property type="match status" value="1"/>
</dbReference>
<keyword evidence="3" id="KW-0808">Transferase</keyword>